<dbReference type="Gene3D" id="3.40.640.10">
    <property type="entry name" value="Type I PLP-dependent aspartate aminotransferase-like (Major domain)"/>
    <property type="match status" value="1"/>
</dbReference>
<evidence type="ECO:0000256" key="11">
    <source>
        <dbReference type="HAMAP-Rule" id="MF_01023"/>
    </source>
</evidence>
<keyword evidence="5 11" id="KW-0032">Aminotransferase</keyword>
<dbReference type="UniPathway" id="UPA00031">
    <property type="reaction ID" value="UER00012"/>
</dbReference>
<keyword evidence="7 11" id="KW-0808">Transferase</keyword>
<evidence type="ECO:0000313" key="14">
    <source>
        <dbReference type="Proteomes" id="UP000032233"/>
    </source>
</evidence>
<dbReference type="InterPro" id="IPR015424">
    <property type="entry name" value="PyrdxlP-dep_Trfase"/>
</dbReference>
<keyword evidence="14" id="KW-1185">Reference proteome</keyword>
<organism evidence="13 14">
    <name type="scientific">Dethiosulfatarculus sandiegensis</name>
    <dbReference type="NCBI Taxonomy" id="1429043"/>
    <lineage>
        <taxon>Bacteria</taxon>
        <taxon>Pseudomonadati</taxon>
        <taxon>Thermodesulfobacteriota</taxon>
        <taxon>Desulfarculia</taxon>
        <taxon>Desulfarculales</taxon>
        <taxon>Desulfarculaceae</taxon>
        <taxon>Dethiosulfatarculus</taxon>
    </lineage>
</organism>
<evidence type="ECO:0000313" key="13">
    <source>
        <dbReference type="EMBL" id="KIX15987.1"/>
    </source>
</evidence>
<evidence type="ECO:0000256" key="10">
    <source>
        <dbReference type="ARBA" id="ARBA00047481"/>
    </source>
</evidence>
<comment type="pathway">
    <text evidence="2 11">Amino-acid biosynthesis; L-histidine biosynthesis; L-histidine from 5-phospho-alpha-D-ribose 1-diphosphate: step 7/9.</text>
</comment>
<evidence type="ECO:0000256" key="1">
    <source>
        <dbReference type="ARBA" id="ARBA00001933"/>
    </source>
</evidence>
<feature type="modified residue" description="N6-(pyridoxal phosphate)lysine" evidence="11">
    <location>
        <position position="213"/>
    </location>
</feature>
<dbReference type="NCBIfam" id="TIGR01141">
    <property type="entry name" value="hisC"/>
    <property type="match status" value="1"/>
</dbReference>
<dbReference type="PANTHER" id="PTHR43643:SF6">
    <property type="entry name" value="HISTIDINOL-PHOSPHATE AMINOTRANSFERASE"/>
    <property type="match status" value="1"/>
</dbReference>
<dbReference type="STRING" id="1429043.X474_01700"/>
<evidence type="ECO:0000256" key="8">
    <source>
        <dbReference type="ARBA" id="ARBA00022898"/>
    </source>
</evidence>
<dbReference type="InterPro" id="IPR015421">
    <property type="entry name" value="PyrdxlP-dep_Trfase_major"/>
</dbReference>
<dbReference type="CDD" id="cd00609">
    <property type="entry name" value="AAT_like"/>
    <property type="match status" value="1"/>
</dbReference>
<evidence type="ECO:0000256" key="2">
    <source>
        <dbReference type="ARBA" id="ARBA00005011"/>
    </source>
</evidence>
<evidence type="ECO:0000256" key="6">
    <source>
        <dbReference type="ARBA" id="ARBA00022605"/>
    </source>
</evidence>
<comment type="subunit">
    <text evidence="4 11">Homodimer.</text>
</comment>
<evidence type="ECO:0000256" key="5">
    <source>
        <dbReference type="ARBA" id="ARBA00022576"/>
    </source>
</evidence>
<dbReference type="EC" id="2.6.1.9" evidence="11"/>
<evidence type="ECO:0000256" key="3">
    <source>
        <dbReference type="ARBA" id="ARBA00007970"/>
    </source>
</evidence>
<evidence type="ECO:0000256" key="4">
    <source>
        <dbReference type="ARBA" id="ARBA00011738"/>
    </source>
</evidence>
<dbReference type="InParanoid" id="A0A0D2GMZ1"/>
<dbReference type="FunCoup" id="A0A0D2GMZ1">
    <property type="interactions" value="469"/>
</dbReference>
<accession>A0A0D2GMZ1</accession>
<dbReference type="GO" id="GO:0000105">
    <property type="term" value="P:L-histidine biosynthetic process"/>
    <property type="evidence" value="ECO:0007669"/>
    <property type="project" value="UniProtKB-UniRule"/>
</dbReference>
<dbReference type="SUPFAM" id="SSF53383">
    <property type="entry name" value="PLP-dependent transferases"/>
    <property type="match status" value="1"/>
</dbReference>
<dbReference type="InterPro" id="IPR005861">
    <property type="entry name" value="HisP_aminotrans"/>
</dbReference>
<dbReference type="Pfam" id="PF00155">
    <property type="entry name" value="Aminotran_1_2"/>
    <property type="match status" value="1"/>
</dbReference>
<comment type="catalytic activity">
    <reaction evidence="10 11">
        <text>L-histidinol phosphate + 2-oxoglutarate = 3-(imidazol-4-yl)-2-oxopropyl phosphate + L-glutamate</text>
        <dbReference type="Rhea" id="RHEA:23744"/>
        <dbReference type="ChEBI" id="CHEBI:16810"/>
        <dbReference type="ChEBI" id="CHEBI:29985"/>
        <dbReference type="ChEBI" id="CHEBI:57766"/>
        <dbReference type="ChEBI" id="CHEBI:57980"/>
        <dbReference type="EC" id="2.6.1.9"/>
    </reaction>
</comment>
<name>A0A0D2GMZ1_9BACT</name>
<dbReference type="InterPro" id="IPR004839">
    <property type="entry name" value="Aminotransferase_I/II_large"/>
</dbReference>
<comment type="similarity">
    <text evidence="3 11">Belongs to the class-II pyridoxal-phosphate-dependent aminotransferase family. Histidinol-phosphate aminotransferase subfamily.</text>
</comment>
<dbReference type="EMBL" id="AZAC01000001">
    <property type="protein sequence ID" value="KIX15987.1"/>
    <property type="molecule type" value="Genomic_DNA"/>
</dbReference>
<gene>
    <name evidence="11" type="primary">hisC</name>
    <name evidence="13" type="ORF">X474_01700</name>
</gene>
<evidence type="ECO:0000259" key="12">
    <source>
        <dbReference type="Pfam" id="PF00155"/>
    </source>
</evidence>
<dbReference type="InterPro" id="IPR001917">
    <property type="entry name" value="Aminotrans_II_pyridoxalP_BS"/>
</dbReference>
<dbReference type="Gene3D" id="3.90.1150.10">
    <property type="entry name" value="Aspartate Aminotransferase, domain 1"/>
    <property type="match status" value="1"/>
</dbReference>
<comment type="cofactor">
    <cofactor evidence="1 11">
        <name>pyridoxal 5'-phosphate</name>
        <dbReference type="ChEBI" id="CHEBI:597326"/>
    </cofactor>
</comment>
<dbReference type="HAMAP" id="MF_01023">
    <property type="entry name" value="HisC_aminotrans_2"/>
    <property type="match status" value="1"/>
</dbReference>
<sequence>MRPYIPGKPLVEVKEELGLTEVVKLASNECPLELPGLVLETILKQATDLTRYPDGNCRILGRELASRLGLQTDCLLFGNGAEECIRLVAQAFLNQGDQAIIPKPIFDAYETATILCGAEPVMVPLIGYDIDLKSISAKVTEKTKLIWLCNPANPTATVFNKEAFDRFLAELPENIVVVLDEAYYEFVTDKNCPHTEHYLFKDDRVIGLRTFSKAYGLAGLRVGYIMAHPEVIKLIAKVKLPFNVNVAAQAAALALLREENFAKGHVELICRERERVARSLAENGLKSPVSQTNFLFVRLPGSGDEVFRELMPKGFIVRPGSIFGMPDHIRLSLGSEDQNDGFLKALDEALN</sequence>
<keyword evidence="8 11" id="KW-0663">Pyridoxal phosphate</keyword>
<evidence type="ECO:0000256" key="7">
    <source>
        <dbReference type="ARBA" id="ARBA00022679"/>
    </source>
</evidence>
<keyword evidence="9 11" id="KW-0368">Histidine biosynthesis</keyword>
<evidence type="ECO:0000256" key="9">
    <source>
        <dbReference type="ARBA" id="ARBA00023102"/>
    </source>
</evidence>
<proteinExistence type="inferred from homology"/>
<protein>
    <recommendedName>
        <fullName evidence="11">Histidinol-phosphate aminotransferase</fullName>
        <ecNumber evidence="11">2.6.1.9</ecNumber>
    </recommendedName>
    <alternativeName>
        <fullName evidence="11">Imidazole acetol-phosphate transaminase</fullName>
    </alternativeName>
</protein>
<dbReference type="InterPro" id="IPR015422">
    <property type="entry name" value="PyrdxlP-dep_Trfase_small"/>
</dbReference>
<dbReference type="GO" id="GO:0004400">
    <property type="term" value="F:histidinol-phosphate transaminase activity"/>
    <property type="evidence" value="ECO:0007669"/>
    <property type="project" value="UniProtKB-UniRule"/>
</dbReference>
<dbReference type="Proteomes" id="UP000032233">
    <property type="component" value="Unassembled WGS sequence"/>
</dbReference>
<dbReference type="PROSITE" id="PS00599">
    <property type="entry name" value="AA_TRANSFER_CLASS_2"/>
    <property type="match status" value="1"/>
</dbReference>
<feature type="domain" description="Aminotransferase class I/classII large" evidence="12">
    <location>
        <begin position="21"/>
        <end position="346"/>
    </location>
</feature>
<keyword evidence="6 11" id="KW-0028">Amino-acid biosynthesis</keyword>
<reference evidence="13 14" key="1">
    <citation type="submission" date="2013-11" db="EMBL/GenBank/DDBJ databases">
        <title>Metagenomic analysis of a methanogenic consortium involved in long chain n-alkane degradation.</title>
        <authorList>
            <person name="Davidova I.A."/>
            <person name="Callaghan A.V."/>
            <person name="Wawrik B."/>
            <person name="Pruitt S."/>
            <person name="Marks C."/>
            <person name="Duncan K.E."/>
            <person name="Suflita J.M."/>
        </authorList>
    </citation>
    <scope>NUCLEOTIDE SEQUENCE [LARGE SCALE GENOMIC DNA]</scope>
    <source>
        <strain evidence="13 14">SPR</strain>
    </source>
</reference>
<comment type="caution">
    <text evidence="13">The sequence shown here is derived from an EMBL/GenBank/DDBJ whole genome shotgun (WGS) entry which is preliminary data.</text>
</comment>
<dbReference type="AlphaFoldDB" id="A0A0D2GMZ1"/>
<dbReference type="InterPro" id="IPR050106">
    <property type="entry name" value="HistidinolP_aminotransfase"/>
</dbReference>
<dbReference type="PANTHER" id="PTHR43643">
    <property type="entry name" value="HISTIDINOL-PHOSPHATE AMINOTRANSFERASE 2"/>
    <property type="match status" value="1"/>
</dbReference>
<dbReference type="GO" id="GO:0030170">
    <property type="term" value="F:pyridoxal phosphate binding"/>
    <property type="evidence" value="ECO:0007669"/>
    <property type="project" value="InterPro"/>
</dbReference>